<name>A0ABR7QRF0_9FLAO</name>
<dbReference type="PANTHER" id="PTHR44520:SF2">
    <property type="entry name" value="RESPONSE REGULATOR RCP1"/>
    <property type="match status" value="1"/>
</dbReference>
<evidence type="ECO:0000313" key="4">
    <source>
        <dbReference type="Proteomes" id="UP000618952"/>
    </source>
</evidence>
<dbReference type="SUPFAM" id="SSF52172">
    <property type="entry name" value="CheY-like"/>
    <property type="match status" value="1"/>
</dbReference>
<organism evidence="3 4">
    <name type="scientific">Arenibacter arenosicollis</name>
    <dbReference type="NCBI Taxonomy" id="2762274"/>
    <lineage>
        <taxon>Bacteria</taxon>
        <taxon>Pseudomonadati</taxon>
        <taxon>Bacteroidota</taxon>
        <taxon>Flavobacteriia</taxon>
        <taxon>Flavobacteriales</taxon>
        <taxon>Flavobacteriaceae</taxon>
        <taxon>Arenibacter</taxon>
    </lineage>
</organism>
<dbReference type="EMBL" id="JACLHY010000022">
    <property type="protein sequence ID" value="MBC8769775.1"/>
    <property type="molecule type" value="Genomic_DNA"/>
</dbReference>
<protein>
    <submittedName>
        <fullName evidence="3">Response regulator</fullName>
    </submittedName>
</protein>
<dbReference type="InterPro" id="IPR001789">
    <property type="entry name" value="Sig_transdc_resp-reg_receiver"/>
</dbReference>
<dbReference type="InterPro" id="IPR052893">
    <property type="entry name" value="TCS_response_regulator"/>
</dbReference>
<sequence length="152" mass="17365">MTKINSFPSKIILVDDDEDDRDLFAEAFQSLNLQSDLVLFKNGQELLEYIQKLDNLITTHIFLDLNMPLISGMEILRQLRKTLKVNDSFVTIYSTSASPRDVENAYKYGANGYLKKPSSYQQLCELICKAIQASTVNYGKQLAKNEFILNKD</sequence>
<keyword evidence="1" id="KW-0597">Phosphoprotein</keyword>
<dbReference type="Gene3D" id="3.40.50.2300">
    <property type="match status" value="1"/>
</dbReference>
<proteinExistence type="predicted"/>
<dbReference type="SMART" id="SM00448">
    <property type="entry name" value="REC"/>
    <property type="match status" value="1"/>
</dbReference>
<evidence type="ECO:0000313" key="3">
    <source>
        <dbReference type="EMBL" id="MBC8769775.1"/>
    </source>
</evidence>
<evidence type="ECO:0000256" key="1">
    <source>
        <dbReference type="PROSITE-ProRule" id="PRU00169"/>
    </source>
</evidence>
<feature type="modified residue" description="4-aspartylphosphate" evidence="1">
    <location>
        <position position="64"/>
    </location>
</feature>
<reference evidence="3 4" key="1">
    <citation type="submission" date="2020-08" db="EMBL/GenBank/DDBJ databases">
        <title>Arenibacter gaetbuli sp. nov., isolated from a sand dune.</title>
        <authorList>
            <person name="Park S."/>
            <person name="Yoon J.-H."/>
        </authorList>
    </citation>
    <scope>NUCLEOTIDE SEQUENCE [LARGE SCALE GENOMIC DNA]</scope>
    <source>
        <strain evidence="3 4">BSSL-BM3</strain>
    </source>
</reference>
<dbReference type="PROSITE" id="PS50110">
    <property type="entry name" value="RESPONSE_REGULATORY"/>
    <property type="match status" value="1"/>
</dbReference>
<accession>A0ABR7QRF0</accession>
<gene>
    <name evidence="3" type="ORF">H4O18_17380</name>
</gene>
<dbReference type="Proteomes" id="UP000618952">
    <property type="component" value="Unassembled WGS sequence"/>
</dbReference>
<keyword evidence="4" id="KW-1185">Reference proteome</keyword>
<dbReference type="RefSeq" id="WP_187586947.1">
    <property type="nucleotide sequence ID" value="NZ_JACLHY010000022.1"/>
</dbReference>
<comment type="caution">
    <text evidence="3">The sequence shown here is derived from an EMBL/GenBank/DDBJ whole genome shotgun (WGS) entry which is preliminary data.</text>
</comment>
<evidence type="ECO:0000259" key="2">
    <source>
        <dbReference type="PROSITE" id="PS50110"/>
    </source>
</evidence>
<dbReference type="PANTHER" id="PTHR44520">
    <property type="entry name" value="RESPONSE REGULATOR RCP1-RELATED"/>
    <property type="match status" value="1"/>
</dbReference>
<dbReference type="InterPro" id="IPR011006">
    <property type="entry name" value="CheY-like_superfamily"/>
</dbReference>
<dbReference type="Pfam" id="PF00072">
    <property type="entry name" value="Response_reg"/>
    <property type="match status" value="1"/>
</dbReference>
<feature type="domain" description="Response regulatory" evidence="2">
    <location>
        <begin position="10"/>
        <end position="131"/>
    </location>
</feature>